<dbReference type="EMBL" id="QXWK01000022">
    <property type="protein sequence ID" value="NBH62284.1"/>
    <property type="molecule type" value="Genomic_DNA"/>
</dbReference>
<keyword evidence="1" id="KW-0472">Membrane</keyword>
<evidence type="ECO:0000256" key="1">
    <source>
        <dbReference type="SAM" id="Phobius"/>
    </source>
</evidence>
<protein>
    <submittedName>
        <fullName evidence="2">Uncharacterized protein</fullName>
    </submittedName>
</protein>
<organism evidence="2 3">
    <name type="scientific">Anaerotruncus colihominis</name>
    <dbReference type="NCBI Taxonomy" id="169435"/>
    <lineage>
        <taxon>Bacteria</taxon>
        <taxon>Bacillati</taxon>
        <taxon>Bacillota</taxon>
        <taxon>Clostridia</taxon>
        <taxon>Eubacteriales</taxon>
        <taxon>Oscillospiraceae</taxon>
        <taxon>Anaerotruncus</taxon>
    </lineage>
</organism>
<dbReference type="RefSeq" id="WP_160202573.1">
    <property type="nucleotide sequence ID" value="NZ_QXWK01000022.1"/>
</dbReference>
<accession>A0A845QLH9</accession>
<comment type="caution">
    <text evidence="2">The sequence shown here is derived from an EMBL/GenBank/DDBJ whole genome shotgun (WGS) entry which is preliminary data.</text>
</comment>
<name>A0A845QLH9_9FIRM</name>
<dbReference type="AlphaFoldDB" id="A0A845QLH9"/>
<evidence type="ECO:0000313" key="2">
    <source>
        <dbReference type="EMBL" id="NBH62284.1"/>
    </source>
</evidence>
<keyword evidence="3" id="KW-1185">Reference proteome</keyword>
<reference evidence="2 3" key="1">
    <citation type="submission" date="2018-08" db="EMBL/GenBank/DDBJ databases">
        <title>Murine metabolic-syndrome-specific gut microbial biobank.</title>
        <authorList>
            <person name="Liu C."/>
        </authorList>
    </citation>
    <scope>NUCLEOTIDE SEQUENCE [LARGE SCALE GENOMIC DNA]</scope>
    <source>
        <strain evidence="2 3">28</strain>
    </source>
</reference>
<keyword evidence="1" id="KW-1133">Transmembrane helix</keyword>
<dbReference type="Proteomes" id="UP000446866">
    <property type="component" value="Unassembled WGS sequence"/>
</dbReference>
<proteinExistence type="predicted"/>
<sequence>MEKFANGLNALITQWQPFIWIAVAAALVVIGLMFIIPSQKSKDFAKDHIGVVAIGCGLVLVAVTLAKEISAAWGF</sequence>
<gene>
    <name evidence="2" type="ORF">D0435_11535</name>
</gene>
<feature type="transmembrane region" description="Helical" evidence="1">
    <location>
        <begin position="48"/>
        <end position="66"/>
    </location>
</feature>
<evidence type="ECO:0000313" key="3">
    <source>
        <dbReference type="Proteomes" id="UP000446866"/>
    </source>
</evidence>
<feature type="transmembrane region" description="Helical" evidence="1">
    <location>
        <begin position="18"/>
        <end position="36"/>
    </location>
</feature>
<keyword evidence="1" id="KW-0812">Transmembrane</keyword>